<evidence type="ECO:0000256" key="5">
    <source>
        <dbReference type="ARBA" id="ARBA00022705"/>
    </source>
</evidence>
<dbReference type="EMBL" id="CAEZWV010000003">
    <property type="protein sequence ID" value="CAB4661823.1"/>
    <property type="molecule type" value="Genomic_DNA"/>
</dbReference>
<evidence type="ECO:0000256" key="8">
    <source>
        <dbReference type="ARBA" id="ARBA00022833"/>
    </source>
</evidence>
<dbReference type="AlphaFoldDB" id="A0A6J6LMG8"/>
<evidence type="ECO:0000256" key="10">
    <source>
        <dbReference type="ARBA" id="ARBA00022932"/>
    </source>
</evidence>
<dbReference type="FunFam" id="3.40.50.300:FF:000014">
    <property type="entry name" value="DNA polymerase III subunit gamma/tau"/>
    <property type="match status" value="1"/>
</dbReference>
<evidence type="ECO:0000256" key="3">
    <source>
        <dbReference type="ARBA" id="ARBA00022679"/>
    </source>
</evidence>
<dbReference type="CDD" id="cd00009">
    <property type="entry name" value="AAA"/>
    <property type="match status" value="1"/>
</dbReference>
<dbReference type="Gene3D" id="3.40.50.300">
    <property type="entry name" value="P-loop containing nucleotide triphosphate hydrolases"/>
    <property type="match status" value="1"/>
</dbReference>
<protein>
    <recommendedName>
        <fullName evidence="2">DNA-directed DNA polymerase</fullName>
        <ecNumber evidence="2">2.7.7.7</ecNumber>
    </recommendedName>
</protein>
<dbReference type="GO" id="GO:0006261">
    <property type="term" value="P:DNA-templated DNA replication"/>
    <property type="evidence" value="ECO:0007669"/>
    <property type="project" value="TreeGrafter"/>
</dbReference>
<comment type="similarity">
    <text evidence="1">Belongs to the DnaX/STICHEL family.</text>
</comment>
<feature type="domain" description="AAA+ ATPase" evidence="13">
    <location>
        <begin position="37"/>
        <end position="180"/>
    </location>
</feature>
<evidence type="ECO:0000259" key="13">
    <source>
        <dbReference type="SMART" id="SM00382"/>
    </source>
</evidence>
<dbReference type="PANTHER" id="PTHR11669">
    <property type="entry name" value="REPLICATION FACTOR C / DNA POLYMERASE III GAMMA-TAU SUBUNIT"/>
    <property type="match status" value="1"/>
</dbReference>
<feature type="compositionally biased region" description="Polar residues" evidence="12">
    <location>
        <begin position="478"/>
        <end position="490"/>
    </location>
</feature>
<keyword evidence="8" id="KW-0862">Zinc</keyword>
<feature type="compositionally biased region" description="Low complexity" evidence="12">
    <location>
        <begin position="400"/>
        <end position="413"/>
    </location>
</feature>
<dbReference type="Pfam" id="PF13177">
    <property type="entry name" value="DNA_pol3_delta2"/>
    <property type="match status" value="1"/>
</dbReference>
<name>A0A6J6LMG8_9ZZZZ</name>
<sequence length="635" mass="67523">MATQSLYRRFRPRKFSELYGQEHIVRALRNAVINGREGQAYLFSGPRGTGKTTTARILAKVLNCENPVEGEPCCECDSCKAVELGTSYDVLELDAASNNGVQEIRDIIEAAALTSPGRHRVFILDEVHMLTRAAEAALLKTLEEPPAQVVFVLATTDPQKVSETIRSRVQHLQFHLLPIDQLEKYVRFVIEKAELDVDDEGIAHVLRQGGGSARDTLSALELVAAGGGEPEDAQHTEEIVKAIVDRNHGEALAAVARAMQQGRDAHTYAEDIVRLMRNCFLSIMSPELVQLPQARLAELNGYARELGVQRIVRIMEVLGSTMVEMRHAPDSRLLLEVAVVQLAAPSFDDSTENLLARISQLEEAVKQLKEQGVAAALPPAPLNPATGRAKIGGRAAVGAASAPSAPVGSASPAETLASSQVSANEPTHGAHADVTAPTTAPASTKNTQATAAPAEVTKDVDEARDGGGSPIMSEAKQGESTSVETASSGSVAGGDPAQMWPQVTDAMKGLPKAIFKPAIVEAFDGKKLTIKLPANTPLKRAQDQSAAVVDAVKKVCGLSCTVVFTQADPTSGIERPTAPVAEEKTKTIDKVVEDDPYAEIDMKETTAVDDAIDPVLAALQDSFPDGVVIDDTSAQ</sequence>
<dbReference type="InterPro" id="IPR012763">
    <property type="entry name" value="DNA_pol_III_sug/sutau_N"/>
</dbReference>
<evidence type="ECO:0000256" key="9">
    <source>
        <dbReference type="ARBA" id="ARBA00022840"/>
    </source>
</evidence>
<feature type="region of interest" description="Disordered" evidence="12">
    <location>
        <begin position="400"/>
        <end position="499"/>
    </location>
</feature>
<feature type="compositionally biased region" description="Basic and acidic residues" evidence="12">
    <location>
        <begin position="456"/>
        <end position="465"/>
    </location>
</feature>
<dbReference type="InterPro" id="IPR003593">
    <property type="entry name" value="AAA+_ATPase"/>
</dbReference>
<keyword evidence="4" id="KW-0548">Nucleotidyltransferase</keyword>
<evidence type="ECO:0000256" key="12">
    <source>
        <dbReference type="SAM" id="MobiDB-lite"/>
    </source>
</evidence>
<dbReference type="GO" id="GO:0046872">
    <property type="term" value="F:metal ion binding"/>
    <property type="evidence" value="ECO:0007669"/>
    <property type="project" value="UniProtKB-KW"/>
</dbReference>
<feature type="compositionally biased region" description="Polar residues" evidence="12">
    <location>
        <begin position="416"/>
        <end position="425"/>
    </location>
</feature>
<dbReference type="Pfam" id="PF12169">
    <property type="entry name" value="DNA_pol3_gamma3"/>
    <property type="match status" value="1"/>
</dbReference>
<keyword evidence="3" id="KW-0808">Transferase</keyword>
<evidence type="ECO:0000256" key="7">
    <source>
        <dbReference type="ARBA" id="ARBA00022741"/>
    </source>
</evidence>
<proteinExistence type="inferred from homology"/>
<dbReference type="GO" id="GO:0003677">
    <property type="term" value="F:DNA binding"/>
    <property type="evidence" value="ECO:0007669"/>
    <property type="project" value="InterPro"/>
</dbReference>
<dbReference type="InterPro" id="IPR022754">
    <property type="entry name" value="DNA_pol_III_gamma-3"/>
</dbReference>
<evidence type="ECO:0000256" key="6">
    <source>
        <dbReference type="ARBA" id="ARBA00022723"/>
    </source>
</evidence>
<dbReference type="GO" id="GO:0005524">
    <property type="term" value="F:ATP binding"/>
    <property type="evidence" value="ECO:0007669"/>
    <property type="project" value="UniProtKB-KW"/>
</dbReference>
<dbReference type="SMART" id="SM00382">
    <property type="entry name" value="AAA"/>
    <property type="match status" value="1"/>
</dbReference>
<dbReference type="NCBIfam" id="TIGR02397">
    <property type="entry name" value="dnaX_nterm"/>
    <property type="match status" value="1"/>
</dbReference>
<dbReference type="SUPFAM" id="SSF48019">
    <property type="entry name" value="post-AAA+ oligomerization domain-like"/>
    <property type="match status" value="1"/>
</dbReference>
<keyword evidence="7" id="KW-0547">Nucleotide-binding</keyword>
<dbReference type="InterPro" id="IPR050238">
    <property type="entry name" value="DNA_Rep/Repair_Clamp_Loader"/>
</dbReference>
<dbReference type="GO" id="GO:0009360">
    <property type="term" value="C:DNA polymerase III complex"/>
    <property type="evidence" value="ECO:0007669"/>
    <property type="project" value="InterPro"/>
</dbReference>
<comment type="catalytic activity">
    <reaction evidence="11">
        <text>DNA(n) + a 2'-deoxyribonucleoside 5'-triphosphate = DNA(n+1) + diphosphate</text>
        <dbReference type="Rhea" id="RHEA:22508"/>
        <dbReference type="Rhea" id="RHEA-COMP:17339"/>
        <dbReference type="Rhea" id="RHEA-COMP:17340"/>
        <dbReference type="ChEBI" id="CHEBI:33019"/>
        <dbReference type="ChEBI" id="CHEBI:61560"/>
        <dbReference type="ChEBI" id="CHEBI:173112"/>
        <dbReference type="EC" id="2.7.7.7"/>
    </reaction>
</comment>
<evidence type="ECO:0000256" key="1">
    <source>
        <dbReference type="ARBA" id="ARBA00006360"/>
    </source>
</evidence>
<gene>
    <name evidence="14" type="ORF">UFOPK2295_00229</name>
</gene>
<dbReference type="GO" id="GO:0003887">
    <property type="term" value="F:DNA-directed DNA polymerase activity"/>
    <property type="evidence" value="ECO:0007669"/>
    <property type="project" value="UniProtKB-KW"/>
</dbReference>
<reference evidence="14" key="1">
    <citation type="submission" date="2020-05" db="EMBL/GenBank/DDBJ databases">
        <authorList>
            <person name="Chiriac C."/>
            <person name="Salcher M."/>
            <person name="Ghai R."/>
            <person name="Kavagutti S V."/>
        </authorList>
    </citation>
    <scope>NUCLEOTIDE SEQUENCE</scope>
</reference>
<evidence type="ECO:0000256" key="2">
    <source>
        <dbReference type="ARBA" id="ARBA00012417"/>
    </source>
</evidence>
<accession>A0A6J6LMG8</accession>
<keyword evidence="5" id="KW-0235">DNA replication</keyword>
<keyword evidence="10" id="KW-0239">DNA-directed DNA polymerase</keyword>
<evidence type="ECO:0000313" key="14">
    <source>
        <dbReference type="EMBL" id="CAB4661823.1"/>
    </source>
</evidence>
<dbReference type="EC" id="2.7.7.7" evidence="2"/>
<keyword evidence="6" id="KW-0479">Metal-binding</keyword>
<dbReference type="Gene3D" id="1.20.272.10">
    <property type="match status" value="1"/>
</dbReference>
<dbReference type="SUPFAM" id="SSF52540">
    <property type="entry name" value="P-loop containing nucleoside triphosphate hydrolases"/>
    <property type="match status" value="1"/>
</dbReference>
<keyword evidence="9" id="KW-0067">ATP-binding</keyword>
<dbReference type="PANTHER" id="PTHR11669:SF0">
    <property type="entry name" value="PROTEIN STICHEL-LIKE 2"/>
    <property type="match status" value="1"/>
</dbReference>
<organism evidence="14">
    <name type="scientific">freshwater metagenome</name>
    <dbReference type="NCBI Taxonomy" id="449393"/>
    <lineage>
        <taxon>unclassified sequences</taxon>
        <taxon>metagenomes</taxon>
        <taxon>ecological metagenomes</taxon>
    </lineage>
</organism>
<feature type="compositionally biased region" description="Polar residues" evidence="12">
    <location>
        <begin position="436"/>
        <end position="450"/>
    </location>
</feature>
<evidence type="ECO:0000256" key="11">
    <source>
        <dbReference type="ARBA" id="ARBA00049244"/>
    </source>
</evidence>
<evidence type="ECO:0000256" key="4">
    <source>
        <dbReference type="ARBA" id="ARBA00022695"/>
    </source>
</evidence>
<dbReference type="InterPro" id="IPR008921">
    <property type="entry name" value="DNA_pol3_clamp-load_cplx_C"/>
</dbReference>
<dbReference type="InterPro" id="IPR027417">
    <property type="entry name" value="P-loop_NTPase"/>
</dbReference>